<dbReference type="Pfam" id="PF00830">
    <property type="entry name" value="Ribosomal_L28"/>
    <property type="match status" value="1"/>
</dbReference>
<dbReference type="InterPro" id="IPR034704">
    <property type="entry name" value="Ribosomal_bL28/bL31-like_sf"/>
</dbReference>
<protein>
    <recommendedName>
        <fullName evidence="4 5">Large ribosomal subunit protein bL28</fullName>
    </recommendedName>
</protein>
<dbReference type="InterPro" id="IPR037147">
    <property type="entry name" value="Ribosomal_bL28_sf"/>
</dbReference>
<evidence type="ECO:0000256" key="1">
    <source>
        <dbReference type="ARBA" id="ARBA00008760"/>
    </source>
</evidence>
<evidence type="ECO:0000313" key="6">
    <source>
        <dbReference type="EMBL" id="MEE2037423.1"/>
    </source>
</evidence>
<keyword evidence="2 5" id="KW-0689">Ribosomal protein</keyword>
<keyword evidence="7" id="KW-1185">Reference proteome</keyword>
<dbReference type="Proteomes" id="UP001356095">
    <property type="component" value="Unassembled WGS sequence"/>
</dbReference>
<proteinExistence type="inferred from homology"/>
<dbReference type="RefSeq" id="WP_330091219.1">
    <property type="nucleotide sequence ID" value="NZ_JAUZMY010000007.1"/>
</dbReference>
<dbReference type="HAMAP" id="MF_00373">
    <property type="entry name" value="Ribosomal_bL28"/>
    <property type="match status" value="1"/>
</dbReference>
<reference evidence="6 7" key="1">
    <citation type="submission" date="2023-08" db="EMBL/GenBank/DDBJ databases">
        <authorList>
            <person name="Girao M."/>
            <person name="Carvalho M.F."/>
        </authorList>
    </citation>
    <scope>NUCLEOTIDE SEQUENCE [LARGE SCALE GENOMIC DNA]</scope>
    <source>
        <strain evidence="6 7">CT-R113</strain>
    </source>
</reference>
<accession>A0ABU7K596</accession>
<comment type="similarity">
    <text evidence="1 5">Belongs to the bacterial ribosomal protein bL28 family.</text>
</comment>
<comment type="caution">
    <text evidence="6">The sequence shown here is derived from an EMBL/GenBank/DDBJ whole genome shotgun (WGS) entry which is preliminary data.</text>
</comment>
<dbReference type="Gene3D" id="2.30.170.40">
    <property type="entry name" value="Ribosomal protein L28/L24"/>
    <property type="match status" value="1"/>
</dbReference>
<dbReference type="NCBIfam" id="TIGR00009">
    <property type="entry name" value="L28"/>
    <property type="match status" value="1"/>
</dbReference>
<organism evidence="6 7">
    <name type="scientific">Nocardiopsis codii</name>
    <dbReference type="NCBI Taxonomy" id="3065942"/>
    <lineage>
        <taxon>Bacteria</taxon>
        <taxon>Bacillati</taxon>
        <taxon>Actinomycetota</taxon>
        <taxon>Actinomycetes</taxon>
        <taxon>Streptosporangiales</taxon>
        <taxon>Nocardiopsidaceae</taxon>
        <taxon>Nocardiopsis</taxon>
    </lineage>
</organism>
<dbReference type="SUPFAM" id="SSF143800">
    <property type="entry name" value="L28p-like"/>
    <property type="match status" value="1"/>
</dbReference>
<dbReference type="InterPro" id="IPR001383">
    <property type="entry name" value="Ribosomal_bL28_bact-type"/>
</dbReference>
<gene>
    <name evidence="5 6" type="primary">rpmB</name>
    <name evidence="6" type="ORF">Q8791_09345</name>
</gene>
<keyword evidence="3 5" id="KW-0687">Ribonucleoprotein</keyword>
<evidence type="ECO:0000313" key="7">
    <source>
        <dbReference type="Proteomes" id="UP001356095"/>
    </source>
</evidence>
<dbReference type="EMBL" id="JAUZMY010000007">
    <property type="protein sequence ID" value="MEE2037423.1"/>
    <property type="molecule type" value="Genomic_DNA"/>
</dbReference>
<dbReference type="PANTHER" id="PTHR13528">
    <property type="entry name" value="39S RIBOSOMAL PROTEIN L28, MITOCHONDRIAL"/>
    <property type="match status" value="1"/>
</dbReference>
<dbReference type="InterPro" id="IPR026569">
    <property type="entry name" value="Ribosomal_bL28"/>
</dbReference>
<evidence type="ECO:0000256" key="5">
    <source>
        <dbReference type="HAMAP-Rule" id="MF_00373"/>
    </source>
</evidence>
<dbReference type="PANTHER" id="PTHR13528:SF2">
    <property type="entry name" value="LARGE RIBOSOMAL SUBUNIT PROTEIN BL28M"/>
    <property type="match status" value="1"/>
</dbReference>
<name>A0ABU7K596_9ACTN</name>
<dbReference type="GO" id="GO:0005840">
    <property type="term" value="C:ribosome"/>
    <property type="evidence" value="ECO:0007669"/>
    <property type="project" value="UniProtKB-KW"/>
</dbReference>
<evidence type="ECO:0000256" key="4">
    <source>
        <dbReference type="ARBA" id="ARBA00035174"/>
    </source>
</evidence>
<evidence type="ECO:0000256" key="2">
    <source>
        <dbReference type="ARBA" id="ARBA00022980"/>
    </source>
</evidence>
<evidence type="ECO:0000256" key="3">
    <source>
        <dbReference type="ARBA" id="ARBA00023274"/>
    </source>
</evidence>
<sequence length="78" mass="8948">MSRVCQVTGKAPAFGNAVSHSHRRTRRRFDPNIQSKRYWLPDERRFVTLRVSAKGMKVIDARGIERVVADIRARGGRV</sequence>